<keyword evidence="2" id="KW-1185">Reference proteome</keyword>
<protein>
    <submittedName>
        <fullName evidence="1">Uncharacterized protein</fullName>
    </submittedName>
</protein>
<dbReference type="HOGENOM" id="CLU_2916259_0_0_4"/>
<organism evidence="1 2">
    <name type="scientific">Herminiimonas arsenicoxydans</name>
    <dbReference type="NCBI Taxonomy" id="204773"/>
    <lineage>
        <taxon>Bacteria</taxon>
        <taxon>Pseudomonadati</taxon>
        <taxon>Pseudomonadota</taxon>
        <taxon>Betaproteobacteria</taxon>
        <taxon>Burkholderiales</taxon>
        <taxon>Oxalobacteraceae</taxon>
        <taxon>Herminiimonas</taxon>
    </lineage>
</organism>
<accession>A4G1W6</accession>
<name>A4G1W6_HERAR</name>
<dbReference type="EMBL" id="CU207211">
    <property type="protein sequence ID" value="CAL60503.1"/>
    <property type="molecule type" value="Genomic_DNA"/>
</dbReference>
<dbReference type="STRING" id="204773.HEAR0276"/>
<dbReference type="Proteomes" id="UP000006697">
    <property type="component" value="Chromosome"/>
</dbReference>
<evidence type="ECO:0000313" key="1">
    <source>
        <dbReference type="EMBL" id="CAL60503.1"/>
    </source>
</evidence>
<dbReference type="AlphaFoldDB" id="A4G1W6"/>
<evidence type="ECO:0000313" key="2">
    <source>
        <dbReference type="Proteomes" id="UP000006697"/>
    </source>
</evidence>
<reference evidence="1 2" key="1">
    <citation type="journal article" date="2007" name="PLoS Genet.">
        <title>A tale of two oxidation states: bacterial colonization of arsenic-rich environments.</title>
        <authorList>
            <person name="Muller D."/>
            <person name="Medigue C."/>
            <person name="Koechler S."/>
            <person name="Barbe V."/>
            <person name="Barakat M."/>
            <person name="Talla E."/>
            <person name="Bonnefoy V."/>
            <person name="Krin E."/>
            <person name="Arsene-Ploetze F."/>
            <person name="Carapito C."/>
            <person name="Chandler M."/>
            <person name="Cournoyer B."/>
            <person name="Cruveiller S."/>
            <person name="Dossat C."/>
            <person name="Duval S."/>
            <person name="Heymann M."/>
            <person name="Leize E."/>
            <person name="Lieutaud A."/>
            <person name="Lievremont D."/>
            <person name="Makita Y."/>
            <person name="Mangenot S."/>
            <person name="Nitschke W."/>
            <person name="Ortet P."/>
            <person name="Perdrial N."/>
            <person name="Schoepp B."/>
            <person name="Siguier N."/>
            <person name="Simeonova D.D."/>
            <person name="Rouy Z."/>
            <person name="Segurens B."/>
            <person name="Turlin E."/>
            <person name="Vallenet D."/>
            <person name="Van Dorsselaer A."/>
            <person name="Weiss S."/>
            <person name="Weissenbach J."/>
            <person name="Lett M.C."/>
            <person name="Danchin A."/>
            <person name="Bertin P.N."/>
        </authorList>
    </citation>
    <scope>NUCLEOTIDE SEQUENCE [LARGE SCALE GENOMIC DNA]</scope>
    <source>
        <strain evidence="2">ULPAs1</strain>
    </source>
</reference>
<sequence>MQMAPALQLFIAHGGTGEKYFLLLINYQNMARTGAVVARRSAGLWGIILGSVQNCLFISFD</sequence>
<proteinExistence type="predicted"/>
<dbReference type="KEGG" id="har:HEAR0276"/>
<gene>
    <name evidence="1" type="ordered locus">HEAR0276</name>
</gene>